<feature type="signal peptide" evidence="2">
    <location>
        <begin position="1"/>
        <end position="25"/>
    </location>
</feature>
<dbReference type="AlphaFoldDB" id="A0A1D1UHJ5"/>
<accession>A0A1D1UHJ5</accession>
<reference evidence="3 4" key="1">
    <citation type="journal article" date="2016" name="Nat. Commun.">
        <title>Extremotolerant tardigrade genome and improved radiotolerance of human cultured cells by tardigrade-unique protein.</title>
        <authorList>
            <person name="Hashimoto T."/>
            <person name="Horikawa D.D."/>
            <person name="Saito Y."/>
            <person name="Kuwahara H."/>
            <person name="Kozuka-Hata H."/>
            <person name="Shin-I T."/>
            <person name="Minakuchi Y."/>
            <person name="Ohishi K."/>
            <person name="Motoyama A."/>
            <person name="Aizu T."/>
            <person name="Enomoto A."/>
            <person name="Kondo K."/>
            <person name="Tanaka S."/>
            <person name="Hara Y."/>
            <person name="Koshikawa S."/>
            <person name="Sagara H."/>
            <person name="Miura T."/>
            <person name="Yokobori S."/>
            <person name="Miyagawa K."/>
            <person name="Suzuki Y."/>
            <person name="Kubo T."/>
            <person name="Oyama M."/>
            <person name="Kohara Y."/>
            <person name="Fujiyama A."/>
            <person name="Arakawa K."/>
            <person name="Katayama T."/>
            <person name="Toyoda A."/>
            <person name="Kunieda T."/>
        </authorList>
    </citation>
    <scope>NUCLEOTIDE SEQUENCE [LARGE SCALE GENOMIC DNA]</scope>
    <source>
        <strain evidence="3 4">YOKOZUNA-1</strain>
    </source>
</reference>
<evidence type="ECO:0000313" key="4">
    <source>
        <dbReference type="Proteomes" id="UP000186922"/>
    </source>
</evidence>
<dbReference type="OrthoDB" id="6083863at2759"/>
<feature type="transmembrane region" description="Helical" evidence="1">
    <location>
        <begin position="147"/>
        <end position="165"/>
    </location>
</feature>
<evidence type="ECO:0000313" key="3">
    <source>
        <dbReference type="EMBL" id="GAU87980.1"/>
    </source>
</evidence>
<name>A0A1D1UHJ5_RAMVA</name>
<dbReference type="EMBL" id="BDGG01000001">
    <property type="protein sequence ID" value="GAU87980.1"/>
    <property type="molecule type" value="Genomic_DNA"/>
</dbReference>
<evidence type="ECO:0008006" key="5">
    <source>
        <dbReference type="Google" id="ProtNLM"/>
    </source>
</evidence>
<evidence type="ECO:0000256" key="1">
    <source>
        <dbReference type="SAM" id="Phobius"/>
    </source>
</evidence>
<protein>
    <recommendedName>
        <fullName evidence="5">Protein quiver</fullName>
    </recommendedName>
</protein>
<evidence type="ECO:0000256" key="2">
    <source>
        <dbReference type="SAM" id="SignalP"/>
    </source>
</evidence>
<keyword evidence="2" id="KW-0732">Signal</keyword>
<keyword evidence="4" id="KW-1185">Reference proteome</keyword>
<sequence>MAGICSATILALLAGAACFLAGAYGIKCIICDSSKDPNCSNAPQSLQAEDCSAWCAERKGFVTADGRTASSGVALVIPCPAEGFTVCRKIKQSATASDHNNGVTEDKTLRACGWIGNTTQKDYEYRTSEKSKSEIYNCITDGCNSSGFISASFLAMSIGLCFSLFGRM</sequence>
<comment type="caution">
    <text evidence="3">The sequence shown here is derived from an EMBL/GenBank/DDBJ whole genome shotgun (WGS) entry which is preliminary data.</text>
</comment>
<keyword evidence="1" id="KW-0812">Transmembrane</keyword>
<feature type="chain" id="PRO_5008897225" description="Protein quiver" evidence="2">
    <location>
        <begin position="26"/>
        <end position="168"/>
    </location>
</feature>
<organism evidence="3 4">
    <name type="scientific">Ramazzottius varieornatus</name>
    <name type="common">Water bear</name>
    <name type="synonym">Tardigrade</name>
    <dbReference type="NCBI Taxonomy" id="947166"/>
    <lineage>
        <taxon>Eukaryota</taxon>
        <taxon>Metazoa</taxon>
        <taxon>Ecdysozoa</taxon>
        <taxon>Tardigrada</taxon>
        <taxon>Eutardigrada</taxon>
        <taxon>Parachela</taxon>
        <taxon>Hypsibioidea</taxon>
        <taxon>Ramazzottiidae</taxon>
        <taxon>Ramazzottius</taxon>
    </lineage>
</organism>
<keyword evidence="1" id="KW-1133">Transmembrane helix</keyword>
<dbReference type="Proteomes" id="UP000186922">
    <property type="component" value="Unassembled WGS sequence"/>
</dbReference>
<gene>
    <name evidence="3" type="primary">RvY_00757-1</name>
    <name evidence="3" type="synonym">RvY_00757.1</name>
    <name evidence="3" type="ORF">RvY_00757</name>
</gene>
<proteinExistence type="predicted"/>
<keyword evidence="1" id="KW-0472">Membrane</keyword>